<evidence type="ECO:0000256" key="1">
    <source>
        <dbReference type="SAM" id="Phobius"/>
    </source>
</evidence>
<keyword evidence="1" id="KW-1133">Transmembrane helix</keyword>
<proteinExistence type="predicted"/>
<accession>A0A6C0BKF6</accession>
<sequence>MSWWNPFAGTTPDPNQNNLAISSEFSKLGAAIKRGSDTLGIVKQIPGVAQSTIDDYSTLLTEVQKYYNGPAATDTLANINSKVSVFERQTAQFVEKSQNDVQNKVDIDAAVQEKEKEPVDMKSDAIKTAVNIIYWVLYTGFVIWAGSVGSNLAFREYGEKGSYTFFYFFYTALLAGAYSLLASWGIPLLTPYKDSKFIRLMCLIGFQFLCIGIFFSTTVSKGLVFRAWLLPLIEGESRGLFSYGGPRSPLPLERSVVLPLLPQLPLARVEPPGVSALLGAAAVKSVSHVFTAPAPAASLTA</sequence>
<feature type="transmembrane region" description="Helical" evidence="1">
    <location>
        <begin position="198"/>
        <end position="219"/>
    </location>
</feature>
<keyword evidence="1" id="KW-0812">Transmembrane</keyword>
<protein>
    <submittedName>
        <fullName evidence="2">Uncharacterized protein</fullName>
    </submittedName>
</protein>
<evidence type="ECO:0000313" key="2">
    <source>
        <dbReference type="EMBL" id="QHS92049.1"/>
    </source>
</evidence>
<feature type="transmembrane region" description="Helical" evidence="1">
    <location>
        <begin position="132"/>
        <end position="154"/>
    </location>
</feature>
<keyword evidence="1" id="KW-0472">Membrane</keyword>
<dbReference type="AlphaFoldDB" id="A0A6C0BKF6"/>
<dbReference type="EMBL" id="MN739167">
    <property type="protein sequence ID" value="QHS92049.1"/>
    <property type="molecule type" value="Genomic_DNA"/>
</dbReference>
<organism evidence="2">
    <name type="scientific">viral metagenome</name>
    <dbReference type="NCBI Taxonomy" id="1070528"/>
    <lineage>
        <taxon>unclassified sequences</taxon>
        <taxon>metagenomes</taxon>
        <taxon>organismal metagenomes</taxon>
    </lineage>
</organism>
<reference evidence="2" key="1">
    <citation type="journal article" date="2020" name="Nature">
        <title>Giant virus diversity and host interactions through global metagenomics.</title>
        <authorList>
            <person name="Schulz F."/>
            <person name="Roux S."/>
            <person name="Paez-Espino D."/>
            <person name="Jungbluth S."/>
            <person name="Walsh D.A."/>
            <person name="Denef V.J."/>
            <person name="McMahon K.D."/>
            <person name="Konstantinidis K.T."/>
            <person name="Eloe-Fadrosh E.A."/>
            <person name="Kyrpides N.C."/>
            <person name="Woyke T."/>
        </authorList>
    </citation>
    <scope>NUCLEOTIDE SEQUENCE</scope>
    <source>
        <strain evidence="2">GVMAG-M-3300013285-6</strain>
    </source>
</reference>
<name>A0A6C0BKF6_9ZZZZ</name>
<feature type="transmembrane region" description="Helical" evidence="1">
    <location>
        <begin position="166"/>
        <end position="186"/>
    </location>
</feature>